<proteinExistence type="predicted"/>
<dbReference type="EMBL" id="JH000123">
    <property type="protein sequence ID" value="EGV94913.1"/>
    <property type="molecule type" value="Genomic_DNA"/>
</dbReference>
<gene>
    <name evidence="1" type="ORF">I79_004724</name>
</gene>
<evidence type="ECO:0000313" key="1">
    <source>
        <dbReference type="EMBL" id="EGV94913.1"/>
    </source>
</evidence>
<accession>G3H3A9</accession>
<evidence type="ECO:0000313" key="2">
    <source>
        <dbReference type="Proteomes" id="UP000001075"/>
    </source>
</evidence>
<organism evidence="1 2">
    <name type="scientific">Cricetulus griseus</name>
    <name type="common">Chinese hamster</name>
    <name type="synonym">Cricetulus barabensis griseus</name>
    <dbReference type="NCBI Taxonomy" id="10029"/>
    <lineage>
        <taxon>Eukaryota</taxon>
        <taxon>Metazoa</taxon>
        <taxon>Chordata</taxon>
        <taxon>Craniata</taxon>
        <taxon>Vertebrata</taxon>
        <taxon>Euteleostomi</taxon>
        <taxon>Mammalia</taxon>
        <taxon>Eutheria</taxon>
        <taxon>Euarchontoglires</taxon>
        <taxon>Glires</taxon>
        <taxon>Rodentia</taxon>
        <taxon>Myomorpha</taxon>
        <taxon>Muroidea</taxon>
        <taxon>Cricetidae</taxon>
        <taxon>Cricetinae</taxon>
        <taxon>Cricetulus</taxon>
    </lineage>
</organism>
<dbReference type="AlphaFoldDB" id="G3H3A9"/>
<name>G3H3A9_CRIGR</name>
<dbReference type="InParanoid" id="G3H3A9"/>
<reference evidence="2" key="1">
    <citation type="journal article" date="2011" name="Nat. Biotechnol.">
        <title>The genomic sequence of the Chinese hamster ovary (CHO)-K1 cell line.</title>
        <authorList>
            <person name="Xu X."/>
            <person name="Nagarajan H."/>
            <person name="Lewis N.E."/>
            <person name="Pan S."/>
            <person name="Cai Z."/>
            <person name="Liu X."/>
            <person name="Chen W."/>
            <person name="Xie M."/>
            <person name="Wang W."/>
            <person name="Hammond S."/>
            <person name="Andersen M.R."/>
            <person name="Neff N."/>
            <person name="Passarelli B."/>
            <person name="Koh W."/>
            <person name="Fan H.C."/>
            <person name="Wang J."/>
            <person name="Gui Y."/>
            <person name="Lee K.H."/>
            <person name="Betenbaugh M.J."/>
            <person name="Quake S.R."/>
            <person name="Famili I."/>
            <person name="Palsson B.O."/>
            <person name="Wang J."/>
        </authorList>
    </citation>
    <scope>NUCLEOTIDE SEQUENCE [LARGE SCALE GENOMIC DNA]</scope>
    <source>
        <strain evidence="2">CHO K1 cell line</strain>
    </source>
</reference>
<protein>
    <submittedName>
        <fullName evidence="1">Uncharacterized protein</fullName>
    </submittedName>
</protein>
<dbReference type="Proteomes" id="UP000001075">
    <property type="component" value="Unassembled WGS sequence"/>
</dbReference>
<sequence length="56" mass="6115">MGHFPPSGQVLAHGHLKEVEGCVQAVLVQLQLAPQVVDVAPTWDRIQKDPQSQLSM</sequence>